<protein>
    <submittedName>
        <fullName evidence="2">Uncharacterized protein</fullName>
    </submittedName>
</protein>
<evidence type="ECO:0000313" key="3">
    <source>
        <dbReference type="Proteomes" id="UP000503011"/>
    </source>
</evidence>
<feature type="chain" id="PRO_5026178611" evidence="1">
    <location>
        <begin position="27"/>
        <end position="79"/>
    </location>
</feature>
<keyword evidence="3" id="KW-1185">Reference proteome</keyword>
<dbReference type="EMBL" id="AP022871">
    <property type="protein sequence ID" value="BCB84066.1"/>
    <property type="molecule type" value="Genomic_DNA"/>
</dbReference>
<name>A0A6F8YD88_9ACTN</name>
<dbReference type="RefSeq" id="WP_197945833.1">
    <property type="nucleotide sequence ID" value="NZ_AP022871.1"/>
</dbReference>
<evidence type="ECO:0000313" key="2">
    <source>
        <dbReference type="EMBL" id="BCB84066.1"/>
    </source>
</evidence>
<sequence length="79" mass="7825">MKRKHIGPLAAGVLVASMLPSVPASAHGNPSHGGPGPFGRIATVPAYLNSDITDDAAAEIAAVSSDGRTVVYTDSPGSA</sequence>
<proteinExistence type="predicted"/>
<reference evidence="2 3" key="2">
    <citation type="submission" date="2020-03" db="EMBL/GenBank/DDBJ databases">
        <authorList>
            <person name="Ichikawa N."/>
            <person name="Kimura A."/>
            <person name="Kitahashi Y."/>
            <person name="Uohara A."/>
        </authorList>
    </citation>
    <scope>NUCLEOTIDE SEQUENCE [LARGE SCALE GENOMIC DNA]</scope>
    <source>
        <strain evidence="2 3">NBRC 105367</strain>
    </source>
</reference>
<dbReference type="KEGG" id="psuu:Psuf_013790"/>
<feature type="signal peptide" evidence="1">
    <location>
        <begin position="1"/>
        <end position="26"/>
    </location>
</feature>
<organism evidence="2 3">
    <name type="scientific">Phytohabitans suffuscus</name>
    <dbReference type="NCBI Taxonomy" id="624315"/>
    <lineage>
        <taxon>Bacteria</taxon>
        <taxon>Bacillati</taxon>
        <taxon>Actinomycetota</taxon>
        <taxon>Actinomycetes</taxon>
        <taxon>Micromonosporales</taxon>
        <taxon>Micromonosporaceae</taxon>
    </lineage>
</organism>
<gene>
    <name evidence="2" type="ORF">Psuf_013790</name>
</gene>
<dbReference type="AlphaFoldDB" id="A0A6F8YD88"/>
<reference evidence="2 3" key="1">
    <citation type="submission" date="2020-03" db="EMBL/GenBank/DDBJ databases">
        <title>Whole genome shotgun sequence of Phytohabitans suffuscus NBRC 105367.</title>
        <authorList>
            <person name="Komaki H."/>
            <person name="Tamura T."/>
        </authorList>
    </citation>
    <scope>NUCLEOTIDE SEQUENCE [LARGE SCALE GENOMIC DNA]</scope>
    <source>
        <strain evidence="2 3">NBRC 105367</strain>
    </source>
</reference>
<dbReference type="Proteomes" id="UP000503011">
    <property type="component" value="Chromosome"/>
</dbReference>
<keyword evidence="1" id="KW-0732">Signal</keyword>
<evidence type="ECO:0000256" key="1">
    <source>
        <dbReference type="SAM" id="SignalP"/>
    </source>
</evidence>
<accession>A0A6F8YD88</accession>